<keyword evidence="4" id="KW-1185">Reference proteome</keyword>
<dbReference type="InterPro" id="IPR005646">
    <property type="entry name" value="FapA"/>
</dbReference>
<feature type="domain" description="Flagellar Assembly Protein A N-terminal region" evidence="2">
    <location>
        <begin position="93"/>
        <end position="264"/>
    </location>
</feature>
<gene>
    <name evidence="3" type="ordered locus">Hipma_0261</name>
</gene>
<evidence type="ECO:0000259" key="2">
    <source>
        <dbReference type="Pfam" id="PF20250"/>
    </source>
</evidence>
<dbReference type="STRING" id="760142.Hipma_0261"/>
<keyword evidence="1" id="KW-0175">Coiled coil</keyword>
<dbReference type="KEGG" id="hmr:Hipma_0261"/>
<dbReference type="InterPro" id="IPR046866">
    <property type="entry name" value="FapA_N"/>
</dbReference>
<organism evidence="3 4">
    <name type="scientific">Hippea maritima (strain ATCC 700847 / DSM 10411 / MH2)</name>
    <dbReference type="NCBI Taxonomy" id="760142"/>
    <lineage>
        <taxon>Bacteria</taxon>
        <taxon>Pseudomonadati</taxon>
        <taxon>Campylobacterota</taxon>
        <taxon>Desulfurellia</taxon>
        <taxon>Desulfurellales</taxon>
        <taxon>Hippeaceae</taxon>
        <taxon>Hippea</taxon>
    </lineage>
</organism>
<dbReference type="eggNOG" id="COG1315">
    <property type="taxonomic scope" value="Bacteria"/>
</dbReference>
<dbReference type="Pfam" id="PF20250">
    <property type="entry name" value="FapA_N"/>
    <property type="match status" value="1"/>
</dbReference>
<evidence type="ECO:0000313" key="4">
    <source>
        <dbReference type="Proteomes" id="UP000008139"/>
    </source>
</evidence>
<dbReference type="PANTHER" id="PTHR38032">
    <property type="entry name" value="POLYMERASE-RELATED"/>
    <property type="match status" value="1"/>
</dbReference>
<dbReference type="EMBL" id="CP002606">
    <property type="protein sequence ID" value="AEA33238.1"/>
    <property type="molecule type" value="Genomic_DNA"/>
</dbReference>
<reference evidence="3 4" key="1">
    <citation type="journal article" date="2011" name="Stand. Genomic Sci.">
        <title>Complete genome sequence of the thermophilic sulfur-reducer Hippea maritima type strain (MH(2)).</title>
        <authorList>
            <person name="Huntemann M."/>
            <person name="Lu M."/>
            <person name="Nolan M."/>
            <person name="Lapidus A."/>
            <person name="Lucas S."/>
            <person name="Hammon N."/>
            <person name="Deshpande S."/>
            <person name="Cheng J.F."/>
            <person name="Tapia R."/>
            <person name="Han C."/>
            <person name="Goodwin L."/>
            <person name="Pitluck S."/>
            <person name="Liolios K."/>
            <person name="Pagani I."/>
            <person name="Ivanova N."/>
            <person name="Ovchinikova G."/>
            <person name="Pati A."/>
            <person name="Chen A."/>
            <person name="Palaniappan K."/>
            <person name="Land M."/>
            <person name="Hauser L."/>
            <person name="Jeffries C.D."/>
            <person name="Detter J.C."/>
            <person name="Brambilla E.M."/>
            <person name="Rohde M."/>
            <person name="Spring S."/>
            <person name="Goker M."/>
            <person name="Woyke T."/>
            <person name="Bristow J."/>
            <person name="Eisen J.A."/>
            <person name="Markowitz V."/>
            <person name="Hugenholtz P."/>
            <person name="Kyrpides N.C."/>
            <person name="Klenk H.P."/>
            <person name="Mavromatis K."/>
        </authorList>
    </citation>
    <scope>NUCLEOTIDE SEQUENCE [LARGE SCALE GENOMIC DNA]</scope>
    <source>
        <strain evidence="4">ATCC 700847 / DSM 10411 / MH2</strain>
    </source>
</reference>
<dbReference type="AlphaFoldDB" id="F2LXX3"/>
<protein>
    <recommendedName>
        <fullName evidence="2">Flagellar Assembly Protein A N-terminal region domain-containing protein</fullName>
    </recommendedName>
</protein>
<name>F2LXX3_HIPMA</name>
<evidence type="ECO:0000313" key="3">
    <source>
        <dbReference type="EMBL" id="AEA33238.1"/>
    </source>
</evidence>
<feature type="coiled-coil region" evidence="1">
    <location>
        <begin position="498"/>
        <end position="539"/>
    </location>
</feature>
<dbReference type="HOGENOM" id="CLU_468295_0_0_7"/>
<proteinExistence type="predicted"/>
<dbReference type="Proteomes" id="UP000008139">
    <property type="component" value="Chromosome"/>
</dbReference>
<dbReference type="RefSeq" id="WP_013681282.1">
    <property type="nucleotide sequence ID" value="NC_015318.1"/>
</dbReference>
<dbReference type="OrthoDB" id="5353360at2"/>
<evidence type="ECO:0000256" key="1">
    <source>
        <dbReference type="SAM" id="Coils"/>
    </source>
</evidence>
<dbReference type="PANTHER" id="PTHR38032:SF1">
    <property type="entry name" value="RNA-BINDING PROTEIN KHPB N-TERMINAL DOMAIN-CONTAINING PROTEIN"/>
    <property type="match status" value="1"/>
</dbReference>
<dbReference type="InParanoid" id="F2LXX3"/>
<sequence>MEDFQVIEKETDNIEESIEEAATTLGFPKKFLDFDILEEREEKDNLGNLKKIYKIKIFINEERNKDKLDNILSIETEPGKHPMKAFIYVDTLKLNSPLIDINEEKIIDTIKKKLAKDGIIYGIKTKILPAIAKEIKKRLSPTFKPFKILIAEGKKPVRGENSKLVFHFDRYKAAGTIYKNGKIDYKNKNFLVPVKKGQLLLEFFKPTQGEEGYDVLGNILVQDVGVMIDDLDEVKFSPDSIKKIEEGRVIKILSNKEGVIVFRNGIYEIDTSVAIDKVDIKTTGNLTAEGDVELEIGRGLSDGVEDTIAAGMKVKGKKVVVNGDVGPKATIEAEEVEIKGSVHQEAFIKAKKATIAICRGTVEAEDIEIDLSEHAKLTATNKVSINKAVATKIFAPKVQINDVMMSSCITTSSESVLINKVDGGDNIISIKPLELPWIKEKYKELLIKEKYAKTILKSQEKKFLAVRDRLESEKKKQEPILKTIQKLKKEGKNVPNALLAAVKKFKELQETFKKEKEEYDSLKKELEILQKQIENLRNSYRDGHIIIKDKIPANNIVEFDDVLKQVLDKEHRKVKIYVREIQGKESIVIEPIPEES</sequence>
<accession>F2LXX3</accession>
<reference evidence="4" key="2">
    <citation type="submission" date="2011-03" db="EMBL/GenBank/DDBJ databases">
        <title>The complete genome of Hippea maritima DSM 10411.</title>
        <authorList>
            <consortium name="US DOE Joint Genome Institute (JGI-PGF)"/>
            <person name="Lucas S."/>
            <person name="Copeland A."/>
            <person name="Lapidus A."/>
            <person name="Bruce D."/>
            <person name="Goodwin L."/>
            <person name="Pitluck S."/>
            <person name="Peters L."/>
            <person name="Kyrpides N."/>
            <person name="Mavromatis K."/>
            <person name="Pagani I."/>
            <person name="Ivanova N."/>
            <person name="Mikhailova N."/>
            <person name="Lu M."/>
            <person name="Detter J.C."/>
            <person name="Tapia R."/>
            <person name="Han C."/>
            <person name="Land M."/>
            <person name="Hauser L."/>
            <person name="Markowitz V."/>
            <person name="Cheng J.-F."/>
            <person name="Hugenholtz P."/>
            <person name="Woyke T."/>
            <person name="Wu D."/>
            <person name="Spring S."/>
            <person name="Schroeder M."/>
            <person name="Brambilla E."/>
            <person name="Klenk H.-P."/>
            <person name="Eisen J.A."/>
        </authorList>
    </citation>
    <scope>NUCLEOTIDE SEQUENCE [LARGE SCALE GENOMIC DNA]</scope>
    <source>
        <strain evidence="4">ATCC 700847 / DSM 10411 / MH2</strain>
    </source>
</reference>